<evidence type="ECO:0000313" key="3">
    <source>
        <dbReference type="Proteomes" id="UP000281406"/>
    </source>
</evidence>
<accession>A0A3N0XRC4</accession>
<dbReference type="EMBL" id="RJVU01063330">
    <property type="protein sequence ID" value="ROJ25807.1"/>
    <property type="molecule type" value="Genomic_DNA"/>
</dbReference>
<sequence>MPAHVQGITQACINVWSCTAESSEVLQSENPFGVSEVTVCDIPTDFTKLVKVANQSQQSGPWECISRHSCPLRVKSQLWCIEWKANPPHPGGRSANPATQCASGRSGGGPVIT</sequence>
<proteinExistence type="predicted"/>
<protein>
    <submittedName>
        <fullName evidence="2">Uncharacterized protein</fullName>
    </submittedName>
</protein>
<reference evidence="2 3" key="1">
    <citation type="submission" date="2018-10" db="EMBL/GenBank/DDBJ databases">
        <title>Genome assembly for a Yunnan-Guizhou Plateau 3E fish, Anabarilius grahami (Regan), and its evolutionary and genetic applications.</title>
        <authorList>
            <person name="Jiang W."/>
        </authorList>
    </citation>
    <scope>NUCLEOTIDE SEQUENCE [LARGE SCALE GENOMIC DNA]</scope>
    <source>
        <strain evidence="2">AG-KIZ</strain>
        <tissue evidence="2">Muscle</tissue>
    </source>
</reference>
<feature type="region of interest" description="Disordered" evidence="1">
    <location>
        <begin position="89"/>
        <end position="113"/>
    </location>
</feature>
<name>A0A3N0XRC4_ANAGA</name>
<evidence type="ECO:0000256" key="1">
    <source>
        <dbReference type="SAM" id="MobiDB-lite"/>
    </source>
</evidence>
<comment type="caution">
    <text evidence="2">The sequence shown here is derived from an EMBL/GenBank/DDBJ whole genome shotgun (WGS) entry which is preliminary data.</text>
</comment>
<evidence type="ECO:0000313" key="2">
    <source>
        <dbReference type="EMBL" id="ROJ25807.1"/>
    </source>
</evidence>
<gene>
    <name evidence="2" type="ORF">DPX16_1013</name>
</gene>
<keyword evidence="3" id="KW-1185">Reference proteome</keyword>
<dbReference type="Proteomes" id="UP000281406">
    <property type="component" value="Unassembled WGS sequence"/>
</dbReference>
<organism evidence="2 3">
    <name type="scientific">Anabarilius grahami</name>
    <name type="common">Kanglang fish</name>
    <name type="synonym">Barilius grahami</name>
    <dbReference type="NCBI Taxonomy" id="495550"/>
    <lineage>
        <taxon>Eukaryota</taxon>
        <taxon>Metazoa</taxon>
        <taxon>Chordata</taxon>
        <taxon>Craniata</taxon>
        <taxon>Vertebrata</taxon>
        <taxon>Euteleostomi</taxon>
        <taxon>Actinopterygii</taxon>
        <taxon>Neopterygii</taxon>
        <taxon>Teleostei</taxon>
        <taxon>Ostariophysi</taxon>
        <taxon>Cypriniformes</taxon>
        <taxon>Xenocyprididae</taxon>
        <taxon>Xenocypridinae</taxon>
        <taxon>Xenocypridinae incertae sedis</taxon>
        <taxon>Anabarilius</taxon>
    </lineage>
</organism>
<dbReference type="AlphaFoldDB" id="A0A3N0XRC4"/>